<dbReference type="PROSITE" id="PS50197">
    <property type="entry name" value="BEACH"/>
    <property type="match status" value="1"/>
</dbReference>
<evidence type="ECO:0000256" key="1">
    <source>
        <dbReference type="SAM" id="MobiDB-lite"/>
    </source>
</evidence>
<dbReference type="Gene3D" id="1.10.1540.10">
    <property type="entry name" value="BEACH domain"/>
    <property type="match status" value="1"/>
</dbReference>
<dbReference type="InterPro" id="IPR000409">
    <property type="entry name" value="BEACH_dom"/>
</dbReference>
<dbReference type="SUPFAM" id="SSF50978">
    <property type="entry name" value="WD40 repeat-like"/>
    <property type="match status" value="1"/>
</dbReference>
<feature type="compositionally biased region" description="Basic and acidic residues" evidence="1">
    <location>
        <begin position="2918"/>
        <end position="2928"/>
    </location>
</feature>
<feature type="region of interest" description="Disordered" evidence="1">
    <location>
        <begin position="3984"/>
        <end position="4018"/>
    </location>
</feature>
<sequence>MPYLIGCTHQALRVFVQDSLSTSAVHGSHNPLSKWTSLHRWSVHQTDPAGEASATDWNPFYPLRATSIPSVSRVVSSTNSLPHLARMLTLSWDGLSSCHMSDRAEGTTCLLSLAGLLEVVSVGVGGATSKVITELAGGFASMCVPPPTSPEAMLYMMGRGRKGRKRQPSVDKLVRVRGYSLLSAGAHSAYVSMFSKTSTAKGGGAALFTVPPNAPLAQDLTERVKQTDTTLMPHSIVARALRVALSLSPAGGEGGMCKALTTRSAAALLVEGVEWEDDTATDGGEEEEGSEAERERERDIQVAEELDSCGTRTIVRHFNVGSKKERERERETMQKKAATAKRNAGPVSVDRDIVLFLDTLLAAVLDSPTSVRGRWALSTLSELSLSPVLGGDALAKLGAMLAMPEHPHKGSEGVAGADLKAAAVRVLSLLLTRPAHISETQLAVLGNAIVVSVQFCPYETVSGVLDALMGLVDYTSPAMAEMCLMVLYQAMQRETLRHEIAGRVWQAVARLVKQEERVVALALSRRGRPLLDLVLLAASSDHLHSSLTMSPELCFRVCDTVHSQRPEGEGEEGATLSHAETALVVLLTRIQSRSVGSTSQLAKELLAAYSRHPCAPCLAVLSHVLPGYIQPSLHASVASLCTDMWTAGDTDMGVAYSMLVRSVVTGVAAPLEHIPSSLSLSEGSVGVSPSEASAIFAEHYSSVLADRAQHLLRGGAGRTMILTLGVPTPAKGAKPQEEPATVSRAHPSTIARYVMALAGQAGVAFALPAAVSMLFSLFDLPAVPLMGPQEATSREADEHGDVSWLRSVTAAAKIPENRHHIAEHLLERILVDGRYVLLRNEWFPRTFAALSPLLTWILPCGSERALQKVSLLLADPALHSCPVSCSRLMGLMAEAQQTAYMQYPGIPLHSGWHGSAAWRGLTSYTLGAWVSVSALSPQSRRERVRLGPLFSLARGSKGEAFVSYDLVCDMGRLTVAAGGASFPWPFEAASLTAPSADCVSDPVVKTLKGGQGVPATGAVHVMLTHTATGKKADSLGMSAGSVKVYFNGALVGEGDVPFPIAALRSRERSGSGGDVPVDVRIGPLSHTSMHSFTCVPHSVTDESLAALALCGPSLSRTHAPLAREPLTVGPDLLGLSPSPTQLENDSTTYAIQETLVQLGTKKPSSGSGHTVTDDSCVFNGNSNGGSLTIYAHDAASPFPLARPALTDHQLRLLTPQVVSVGLGMIRNKVSHFCCDTVSMDTEGRRYLVQTMADINAKCNTELLSGMLGGERDASEIVDSNISSMNTSAQTVMYLTCMGGEVHTTVPAARLRIHPSSILVALSCAPIECVLPAVRLSLSQLSLSSGPGVHMVMHALRQQAASNLTRLPGDVIRALSDHCLRPLSPCRSSNQVMPDTEAISSYIMCGLLDMEAGVPTESADGQPLGDLMCPRTSTLRAIVDVLSLVPSSARDADFTSYGSSRAVSTLLDAGLVHTLLRILLASDSTTCRSLSLQILEMVLILAPRPEILRLLLGAICGSVTERDGERGPTELQRVGKEREQGDKIVTGKVSVAAAENGQPASLSPPSLSPSLPDSPESDAPFFPVDYVPVFKHMDALPPLLLALICRVVDAHLRLAQLSSARQHSGGPKHSLMRLKKKHPRSQAAAESNVYSYVCTEGISLEESFTATLHGLEVRFEDLGPFVSAVDAAPMHQTHTDALYAAYTQNIAAKSRKNLVLTPLATVLDVFEPGVISTLLSAPWVCRVTSCLLTHMVTVHTLHRMPVVPPTSTDTTLCGTMVSTLDAVLPNHASFPPLLDSVFAWLLGLPLPTLCRCMGGIPDGDVDSNGEVAAPAVAADSLTLTKHSVELLPDTLDMAFAPALQVMWSVLTSLASESSCSILGTDLLKGCVSVLSTITKRPCPLSESLTNMDLSAALYAGRLVAEARPVGSEASEGSVKHAYPTHPTLAYTDLPYPRGLMLGLVAVINARFIGLDAEHRDSPDIEFLSSHIKDRQHSQDPISRNCIRMILRFIKGSLSTQSDSGGVTSFDSLHLRAAIGLLYSSAPKGLGSMGSLSQGATATGPQSTMKAHTTTTSGDLDRVVTSASMMRNRLRNEDRVSLDAERMAVAKALHRDTLLTFIRSVGFFKGTRSRTTSLEPSSGSTSLQNSVLKQTPPGSPVSQGAVVAGMVASGTYSMDAVGVLSCAVADAVAEKVIQHDHPVVVDVFTTLSSFLTDAPSSVLEDGKNDTGIRYVLNSLFRYMTIALLRETNAVKPDFALVSTVCDSFRPIWSAILYGSRRDLIRVSQPMDLEAFEELCRSSSVVALETSLPTQQLEHRRRFSMFMHFCESLFAKDAPQALLATLVSLCRVGIIAQPYAAALMAHPTAPAEHGRDYKFCERHPVCRALAVILSDPSAFIEDTQHIKALKSLKRDLNADLDALVQRETRSMSMRVQHRNTVSCSIRERLAESVTESSRGPAESTETLVRVAEFALLRAHMSHRTIRSAAESLYFETLRASTQYGAILGMPFGPETRFERAALEMPDRTKPLMVPNVRFWVDYKPSCSEGVSQGGRLTDTWRDSMVQRDNNSDTGSLGRESYPNTPRARVDGIPPPSHAWASSYVGYGTTADRLSGSLSHLVERAPAMRHSMLSISDLIPGDSLLRAYPVAALSGELQKVDGLLLLTETQVLFLPGIRTAEHTIRYTFTAPSTESDPLSDMALPASLTTPSLHCVCGDIDDGALSQGAPSVDGVTPAGASLALGALLAASQIVEYTHPETGRVMSTPDRPGYSSLHAGSAFGPMAPALVCGVGARQRHIGRKTVYDACQHTAGVLSSSSLILPLEHLPEGVTELHQLEDKVMNGTSPFGEIAPLLAPDRWLSIADVMSSAVSIPYSAITAVHRKRSSGHRPTALEIFSRDGRTLLLSFLDDCNSVRARLRIARRAQLERESERRTASTETPVITPPSDSVNSARRGIVSSPAGSGVPSERSSSTLSDHALSPAGSEASAPAPTPILPPFTICPLPKNIPAPALREDALLFLGLQLQRCCSEAALLSPGARDVTPSQESIAAAAQLSGVELPRQSRFMRKRGESDRERLVRVMSEEYRDSPFADDSATRQCLGVMGLGMRSDPLSVLAQTPFLLSTTRPSGPEKGVLARQALLLGLAWQNGALSTFRYLSSLNTLAGRTPNDLTQYPVFPWLISDGDPDTQTDYEGLTSYLKACAYEPDMRRETHTLRELRKPIGAIGEERAERFRERFREAEGMDPDMRPFHYGTHYSSSGVVIHFLVRMEPFTRQMVRLQSGKFDHPDRMFHDMARSYLTASSKHMADVKELTPEFFYQPSLFQNTNGFTFGERSDNVDVDGVVLPPWASSPDECVRVMRAVLESGAASREIGSWVDLIFGCKQQGPSAEEALNVFYWLTYKNAVDVEGITDPMLKLATIAQIDSFGITPGQILTRPHMTRIRCTPPLYPYSVAGRPKKLRVVASVRVEGYTLGSVCLTSPSPRTGIATAQAAYVSGAEAKHRTLLEDVASYSVGVAPEGGASAVDTLTGRGYIVPALPGTGLVIAEPSSITLGAVHSIPEGESSRDSRTPRRGRTTPTKTAEYSPASVQYIPSTFPDPVSTLVYHDNTLYAGSVSGSVYAVRLYGKGYHEMESMCAVGIGVRQKRRKKEIDASASLAKATMRIDAPVEQKDSSDNKECKAALMLRSGFTASDPLGLSPSELPPYTPSTPVLIHGSTSPITCVQPLPQMGILCIGDSAGTVHVLSLVSHRVLRNLSPASYSPVLGIDALSPHGDIVILHRDTLAIQSLSGACIAAVHLRHDAVCMCTTPTPEWVTARVIVTGHANGMCNLWRLGHASSQPDSEQTSPYPSSPMGALRSLRHRGIPRSPLSPSTGYYASGSQSPASPLPMTVSPAQWSETCSHMVASDSVPMLDRTGSGLYRQDSSYLTSSSLSLHGERERASPRSETGRLPRGSFMASSGTKLATFGRSYLASPLAKPSPLHHTLRLQSGGESMTYDTDESTHVGARSGLDSEATSGYTETDTRCDMSMDTRDMHTMDMSSVQAGSGIVMTGGHSAVSPGDSVTDISRGVSPCESPSTIRLGVTGLGDTITDSSALDASLYRNMERDREGERLRERRGGMMGRPKPEVMSMFGGSGAASPTGLPPETTGQAILLAHTIRLGYNTPVNCVYVPRHMPGLLVTGCAGVVSVLTVPLDAGPDPELPLVDAGIV</sequence>
<feature type="region of interest" description="Disordered" evidence="1">
    <location>
        <begin position="2918"/>
        <end position="2984"/>
    </location>
</feature>
<feature type="compositionally biased region" description="Acidic residues" evidence="1">
    <location>
        <begin position="275"/>
        <end position="290"/>
    </location>
</feature>
<dbReference type="EMBL" id="BDIP01000496">
    <property type="protein sequence ID" value="GIQ81794.1"/>
    <property type="molecule type" value="Genomic_DNA"/>
</dbReference>
<feature type="compositionally biased region" description="Basic and acidic residues" evidence="1">
    <location>
        <begin position="3928"/>
        <end position="3942"/>
    </location>
</feature>
<dbReference type="InterPro" id="IPR036322">
    <property type="entry name" value="WD40_repeat_dom_sf"/>
</dbReference>
<feature type="region of interest" description="Disordered" evidence="1">
    <location>
        <begin position="2127"/>
        <end position="2153"/>
    </location>
</feature>
<dbReference type="OrthoDB" id="10018316at2759"/>
<feature type="region of interest" description="Disordered" evidence="1">
    <location>
        <begin position="2544"/>
        <end position="2586"/>
    </location>
</feature>
<evidence type="ECO:0000259" key="2">
    <source>
        <dbReference type="PROSITE" id="PS50197"/>
    </source>
</evidence>
<feature type="compositionally biased region" description="Basic and acidic residues" evidence="1">
    <location>
        <begin position="322"/>
        <end position="334"/>
    </location>
</feature>
<feature type="region of interest" description="Disordered" evidence="1">
    <location>
        <begin position="1554"/>
        <end position="1573"/>
    </location>
</feature>
<name>A0A9K3GF96_9EUKA</name>
<feature type="compositionally biased region" description="Basic residues" evidence="1">
    <location>
        <begin position="1629"/>
        <end position="1639"/>
    </location>
</feature>
<organism evidence="3 4">
    <name type="scientific">Kipferlia bialata</name>
    <dbReference type="NCBI Taxonomy" id="797122"/>
    <lineage>
        <taxon>Eukaryota</taxon>
        <taxon>Metamonada</taxon>
        <taxon>Carpediemonas-like organisms</taxon>
        <taxon>Kipferlia</taxon>
    </lineage>
</organism>
<dbReference type="Gene3D" id="2.130.10.10">
    <property type="entry name" value="YVTN repeat-like/Quinoprotein amine dehydrogenase"/>
    <property type="match status" value="1"/>
</dbReference>
<feature type="domain" description="BEACH" evidence="2">
    <location>
        <begin position="3124"/>
        <end position="3434"/>
    </location>
</feature>
<feature type="region of interest" description="Disordered" evidence="1">
    <location>
        <begin position="3549"/>
        <end position="3576"/>
    </location>
</feature>
<feature type="region of interest" description="Disordered" evidence="1">
    <location>
        <begin position="1619"/>
        <end position="1641"/>
    </location>
</feature>
<feature type="compositionally biased region" description="Low complexity" evidence="1">
    <location>
        <begin position="1558"/>
        <end position="1573"/>
    </location>
</feature>
<evidence type="ECO:0000313" key="4">
    <source>
        <dbReference type="Proteomes" id="UP000265618"/>
    </source>
</evidence>
<comment type="caution">
    <text evidence="3">The sequence shown here is derived from an EMBL/GenBank/DDBJ whole genome shotgun (WGS) entry which is preliminary data.</text>
</comment>
<feature type="region of interest" description="Disordered" evidence="1">
    <location>
        <begin position="320"/>
        <end position="342"/>
    </location>
</feature>
<gene>
    <name evidence="3" type="ORF">KIPB_002812</name>
</gene>
<dbReference type="SMART" id="SM01026">
    <property type="entry name" value="Beach"/>
    <property type="match status" value="1"/>
</dbReference>
<dbReference type="CDD" id="cd06071">
    <property type="entry name" value="Beach"/>
    <property type="match status" value="1"/>
</dbReference>
<dbReference type="InterPro" id="IPR050865">
    <property type="entry name" value="BEACH_Domain"/>
</dbReference>
<dbReference type="InterPro" id="IPR036372">
    <property type="entry name" value="BEACH_dom_sf"/>
</dbReference>
<feature type="region of interest" description="Disordered" evidence="1">
    <location>
        <begin position="3829"/>
        <end position="3885"/>
    </location>
</feature>
<protein>
    <recommendedName>
        <fullName evidence="2">BEACH domain-containing protein</fullName>
    </recommendedName>
</protein>
<feature type="region of interest" description="Disordered" evidence="1">
    <location>
        <begin position="3921"/>
        <end position="3949"/>
    </location>
</feature>
<reference evidence="3 4" key="1">
    <citation type="journal article" date="2018" name="PLoS ONE">
        <title>The draft genome of Kipferlia bialata reveals reductive genome evolution in fornicate parasites.</title>
        <authorList>
            <person name="Tanifuji G."/>
            <person name="Takabayashi S."/>
            <person name="Kume K."/>
            <person name="Takagi M."/>
            <person name="Nakayama T."/>
            <person name="Kamikawa R."/>
            <person name="Inagaki Y."/>
            <person name="Hashimoto T."/>
        </authorList>
    </citation>
    <scope>NUCLEOTIDE SEQUENCE [LARGE SCALE GENOMIC DNA]</scope>
    <source>
        <strain evidence="3">NY0173</strain>
    </source>
</reference>
<proteinExistence type="predicted"/>
<evidence type="ECO:0000313" key="3">
    <source>
        <dbReference type="EMBL" id="GIQ81794.1"/>
    </source>
</evidence>
<dbReference type="Proteomes" id="UP000265618">
    <property type="component" value="Unassembled WGS sequence"/>
</dbReference>
<dbReference type="PANTHER" id="PTHR13743">
    <property type="entry name" value="BEIGE/BEACH-RELATED"/>
    <property type="match status" value="1"/>
</dbReference>
<keyword evidence="4" id="KW-1185">Reference proteome</keyword>
<feature type="region of interest" description="Disordered" evidence="1">
    <location>
        <begin position="2049"/>
        <end position="2071"/>
    </location>
</feature>
<feature type="compositionally biased region" description="Polar residues" evidence="1">
    <location>
        <begin position="3862"/>
        <end position="3877"/>
    </location>
</feature>
<dbReference type="Pfam" id="PF02138">
    <property type="entry name" value="Beach"/>
    <property type="match status" value="1"/>
</dbReference>
<feature type="compositionally biased region" description="Low complexity" evidence="1">
    <location>
        <begin position="2971"/>
        <end position="2982"/>
    </location>
</feature>
<accession>A0A9K3GF96</accession>
<feature type="compositionally biased region" description="Polar residues" evidence="1">
    <location>
        <begin position="3829"/>
        <end position="3841"/>
    </location>
</feature>
<feature type="compositionally biased region" description="Polar residues" evidence="1">
    <location>
        <begin position="2127"/>
        <end position="2147"/>
    </location>
</feature>
<dbReference type="InterPro" id="IPR015943">
    <property type="entry name" value="WD40/YVTN_repeat-like_dom_sf"/>
</dbReference>
<dbReference type="SUPFAM" id="SSF81837">
    <property type="entry name" value="BEACH domain"/>
    <property type="match status" value="1"/>
</dbReference>
<feature type="region of interest" description="Disordered" evidence="1">
    <location>
        <begin position="275"/>
        <end position="298"/>
    </location>
</feature>